<keyword evidence="1" id="KW-1133">Transmembrane helix</keyword>
<dbReference type="OrthoDB" id="8965954at2"/>
<evidence type="ECO:0000256" key="1">
    <source>
        <dbReference type="SAM" id="Phobius"/>
    </source>
</evidence>
<evidence type="ECO:0000313" key="3">
    <source>
        <dbReference type="EMBL" id="PCE64660.1"/>
    </source>
</evidence>
<gene>
    <name evidence="3" type="ORF">B7P33_05665</name>
</gene>
<feature type="domain" description="2TM" evidence="2">
    <location>
        <begin position="9"/>
        <end position="89"/>
    </location>
</feature>
<sequence length="100" mass="11966">MDQNKHSYERAQKRVQEIKNYYIFLTISIATVIMVGGINYYVNEWRYPWFLWVAFGCGLALVIGGIKIFAVDGRLGSHWEQKKIKEFMEREEQQNNSRWE</sequence>
<dbReference type="RefSeq" id="WP_097439941.1">
    <property type="nucleotide sequence ID" value="NZ_KZ300476.1"/>
</dbReference>
<keyword evidence="1" id="KW-0812">Transmembrane</keyword>
<dbReference type="EMBL" id="NBWU01000002">
    <property type="protein sequence ID" value="PCE64660.1"/>
    <property type="molecule type" value="Genomic_DNA"/>
</dbReference>
<proteinExistence type="predicted"/>
<dbReference type="AlphaFoldDB" id="A0A2A4G9K9"/>
<organism evidence="3 4">
    <name type="scientific">Sediminicola luteus</name>
    <dbReference type="NCBI Taxonomy" id="319238"/>
    <lineage>
        <taxon>Bacteria</taxon>
        <taxon>Pseudomonadati</taxon>
        <taxon>Bacteroidota</taxon>
        <taxon>Flavobacteriia</taxon>
        <taxon>Flavobacteriales</taxon>
        <taxon>Flavobacteriaceae</taxon>
        <taxon>Sediminicola</taxon>
    </lineage>
</organism>
<feature type="transmembrane region" description="Helical" evidence="1">
    <location>
        <begin position="21"/>
        <end position="43"/>
    </location>
</feature>
<evidence type="ECO:0000259" key="2">
    <source>
        <dbReference type="Pfam" id="PF13239"/>
    </source>
</evidence>
<reference evidence="3 4" key="1">
    <citation type="submission" date="2017-04" db="EMBL/GenBank/DDBJ databases">
        <title>A new member of the family Flavobacteriaceae isolated from ascidians.</title>
        <authorList>
            <person name="Chen L."/>
        </authorList>
    </citation>
    <scope>NUCLEOTIDE SEQUENCE [LARGE SCALE GENOMIC DNA]</scope>
    <source>
        <strain evidence="3 4">HQA918</strain>
    </source>
</reference>
<dbReference type="Proteomes" id="UP000219559">
    <property type="component" value="Unassembled WGS sequence"/>
</dbReference>
<keyword evidence="1" id="KW-0472">Membrane</keyword>
<evidence type="ECO:0000313" key="4">
    <source>
        <dbReference type="Proteomes" id="UP000219559"/>
    </source>
</evidence>
<keyword evidence="4" id="KW-1185">Reference proteome</keyword>
<feature type="transmembrane region" description="Helical" evidence="1">
    <location>
        <begin position="49"/>
        <end position="70"/>
    </location>
</feature>
<dbReference type="InterPro" id="IPR025698">
    <property type="entry name" value="2TM_dom"/>
</dbReference>
<accession>A0A2A4G9K9</accession>
<dbReference type="Pfam" id="PF13239">
    <property type="entry name" value="2TM"/>
    <property type="match status" value="1"/>
</dbReference>
<name>A0A2A4G9K9_9FLAO</name>
<protein>
    <recommendedName>
        <fullName evidence="2">2TM domain-containing protein</fullName>
    </recommendedName>
</protein>
<comment type="caution">
    <text evidence="3">The sequence shown here is derived from an EMBL/GenBank/DDBJ whole genome shotgun (WGS) entry which is preliminary data.</text>
</comment>